<reference evidence="8" key="1">
    <citation type="submission" date="2010-06" db="EMBL/GenBank/DDBJ databases">
        <authorList>
            <person name="Jiang H."/>
            <person name="Abraham K."/>
            <person name="Ali S."/>
            <person name="Alsbrooks S.L."/>
            <person name="Anim B.N."/>
            <person name="Anosike U.S."/>
            <person name="Attaway T."/>
            <person name="Bandaranaike D.P."/>
            <person name="Battles P.K."/>
            <person name="Bell S.N."/>
            <person name="Bell A.V."/>
            <person name="Beltran B."/>
            <person name="Bickham C."/>
            <person name="Bustamante Y."/>
            <person name="Caleb T."/>
            <person name="Canada A."/>
            <person name="Cardenas V."/>
            <person name="Carter K."/>
            <person name="Chacko J."/>
            <person name="Chandrabose M.N."/>
            <person name="Chavez D."/>
            <person name="Chavez A."/>
            <person name="Chen L."/>
            <person name="Chu H.-S."/>
            <person name="Claassen K.J."/>
            <person name="Cockrell R."/>
            <person name="Collins M."/>
            <person name="Cooper J.A."/>
            <person name="Cree A."/>
            <person name="Curry S.M."/>
            <person name="Da Y."/>
            <person name="Dao M.D."/>
            <person name="Das B."/>
            <person name="Davila M.-L."/>
            <person name="Davy-Carroll L."/>
            <person name="Denson S."/>
            <person name="Dinh H."/>
            <person name="Ebong V.E."/>
            <person name="Edwards J.R."/>
            <person name="Egan A."/>
            <person name="El-Daye J."/>
            <person name="Escobedo L."/>
            <person name="Fernandez S."/>
            <person name="Fernando P.R."/>
            <person name="Flagg N."/>
            <person name="Forbes L.D."/>
            <person name="Fowler R.G."/>
            <person name="Fu Q."/>
            <person name="Gabisi R.A."/>
            <person name="Ganer J."/>
            <person name="Garbino Pronczuk A."/>
            <person name="Garcia R.M."/>
            <person name="Garner T."/>
            <person name="Garrett T.E."/>
            <person name="Gonzalez D.A."/>
            <person name="Hamid H."/>
            <person name="Hawkins E.S."/>
            <person name="Hirani K."/>
            <person name="Hogues M.E."/>
            <person name="Hollins B."/>
            <person name="Hsiao C.-H."/>
            <person name="Jabil R."/>
            <person name="James M.L."/>
            <person name="Jhangiani S.N."/>
            <person name="Johnson B."/>
            <person name="Johnson Q."/>
            <person name="Joshi V."/>
            <person name="Kalu J.B."/>
            <person name="Kam C."/>
            <person name="Kashfia A."/>
            <person name="Keebler J."/>
            <person name="Kisamo H."/>
            <person name="Kovar C.L."/>
            <person name="Lago L.A."/>
            <person name="Lai C.-Y."/>
            <person name="Laidlaw J."/>
            <person name="Lara F."/>
            <person name="Le T.-K."/>
            <person name="Lee S.L."/>
            <person name="Legall F.H."/>
            <person name="Lemon S.J."/>
            <person name="Lewis L.R."/>
            <person name="Li B."/>
            <person name="Liu Y."/>
            <person name="Liu Y.-S."/>
            <person name="Lopez J."/>
            <person name="Lozado R.J."/>
            <person name="Lu J."/>
            <person name="Madu R.C."/>
            <person name="Maheshwari M."/>
            <person name="Maheshwari R."/>
            <person name="Malloy K."/>
            <person name="Martinez E."/>
            <person name="Mathew T."/>
            <person name="Mercado I.C."/>
            <person name="Mercado C."/>
            <person name="Meyer B."/>
            <person name="Montgomery K."/>
            <person name="Morgan M.B."/>
            <person name="Munidasa M."/>
            <person name="Nazareth L.V."/>
            <person name="Nelson J."/>
            <person name="Ng B.M."/>
            <person name="Nguyen N.B."/>
            <person name="Nguyen P.Q."/>
            <person name="Nguyen T."/>
            <person name="Obregon M."/>
            <person name="Okwuonu G.O."/>
            <person name="Onwere C.G."/>
            <person name="Orozco G."/>
            <person name="Parra A."/>
            <person name="Patel S."/>
            <person name="Patil S."/>
            <person name="Perez A."/>
            <person name="Perez Y."/>
            <person name="Pham C."/>
            <person name="Primus E.L."/>
            <person name="Pu L.-L."/>
            <person name="Puazo M."/>
            <person name="Qin X."/>
            <person name="Quiroz J.B."/>
            <person name="Reese J."/>
            <person name="Richards S."/>
            <person name="Rives C.M."/>
            <person name="Robberts R."/>
            <person name="Ruiz S.J."/>
            <person name="Ruiz M.J."/>
            <person name="Santibanez J."/>
            <person name="Schneider B.W."/>
            <person name="Sisson I."/>
            <person name="Smith M."/>
            <person name="Sodergren E."/>
            <person name="Song X.-Z."/>
            <person name="Song B.B."/>
            <person name="Summersgill H."/>
            <person name="Thelus R."/>
            <person name="Thornton R.D."/>
            <person name="Trejos Z.Y."/>
            <person name="Usmani K."/>
            <person name="Vattathil S."/>
            <person name="Villasana D."/>
            <person name="Walker D.L."/>
            <person name="Wang S."/>
            <person name="Wang K."/>
            <person name="White C.S."/>
            <person name="Williams A.C."/>
            <person name="Williamson J."/>
            <person name="Wilson K."/>
            <person name="Woghiren I.O."/>
            <person name="Woodworth J.R."/>
            <person name="Worley K.C."/>
            <person name="Wright R.A."/>
            <person name="Wu W."/>
            <person name="Young L."/>
            <person name="Zhang L."/>
            <person name="Zhang J."/>
            <person name="Zhu Y."/>
            <person name="Muzny D.M."/>
            <person name="Weinstock G."/>
            <person name="Gibbs R.A."/>
        </authorList>
    </citation>
    <scope>NUCLEOTIDE SEQUENCE [LARGE SCALE GENOMIC DNA]</scope>
    <source>
        <strain evidence="8">LSR1</strain>
    </source>
</reference>
<dbReference type="OrthoDB" id="6418713at2759"/>
<comment type="subcellular location">
    <subcellularLocation>
        <location evidence="1">Membrane</location>
        <topology evidence="1">Multi-pass membrane protein</topology>
    </subcellularLocation>
</comment>
<accession>A0A8R1WYE2</accession>
<evidence type="ECO:0000256" key="4">
    <source>
        <dbReference type="ARBA" id="ARBA00023136"/>
    </source>
</evidence>
<feature type="transmembrane region" description="Helical" evidence="5">
    <location>
        <begin position="210"/>
        <end position="228"/>
    </location>
</feature>
<evidence type="ECO:0000256" key="3">
    <source>
        <dbReference type="ARBA" id="ARBA00022989"/>
    </source>
</evidence>
<feature type="transmembrane region" description="Helical" evidence="5">
    <location>
        <begin position="92"/>
        <end position="118"/>
    </location>
</feature>
<dbReference type="GO" id="GO:0016020">
    <property type="term" value="C:membrane"/>
    <property type="evidence" value="ECO:0007669"/>
    <property type="project" value="UniProtKB-SubCell"/>
</dbReference>
<keyword evidence="8" id="KW-1185">Reference proteome</keyword>
<evidence type="ECO:0000256" key="1">
    <source>
        <dbReference type="ARBA" id="ARBA00004141"/>
    </source>
</evidence>
<reference evidence="7" key="2">
    <citation type="submission" date="2022-06" db="UniProtKB">
        <authorList>
            <consortium name="EnsemblMetazoa"/>
        </authorList>
    </citation>
    <scope>IDENTIFICATION</scope>
</reference>
<keyword evidence="4 5" id="KW-0472">Membrane</keyword>
<feature type="domain" description="Sugar phosphate transporter" evidence="6">
    <location>
        <begin position="25"/>
        <end position="313"/>
    </location>
</feature>
<protein>
    <recommendedName>
        <fullName evidence="6">Sugar phosphate transporter domain-containing protein</fullName>
    </recommendedName>
</protein>
<dbReference type="InterPro" id="IPR037185">
    <property type="entry name" value="EmrE-like"/>
</dbReference>
<dbReference type="RefSeq" id="XP_008179448.1">
    <property type="nucleotide sequence ID" value="XM_008181226.2"/>
</dbReference>
<feature type="transmembrane region" description="Helical" evidence="5">
    <location>
        <begin position="282"/>
        <end position="312"/>
    </location>
</feature>
<evidence type="ECO:0000313" key="7">
    <source>
        <dbReference type="EnsemblMetazoa" id="XP_008179448.1"/>
    </source>
</evidence>
<feature type="transmembrane region" description="Helical" evidence="5">
    <location>
        <begin position="145"/>
        <end position="163"/>
    </location>
</feature>
<feature type="transmembrane region" description="Helical" evidence="5">
    <location>
        <begin position="61"/>
        <end position="80"/>
    </location>
</feature>
<dbReference type="PANTHER" id="PTHR11132">
    <property type="entry name" value="SOLUTE CARRIER FAMILY 35"/>
    <property type="match status" value="1"/>
</dbReference>
<feature type="transmembrane region" description="Helical" evidence="5">
    <location>
        <begin position="240"/>
        <end position="262"/>
    </location>
</feature>
<keyword evidence="2 5" id="KW-0812">Transmembrane</keyword>
<dbReference type="InterPro" id="IPR050186">
    <property type="entry name" value="TPT_transporter"/>
</dbReference>
<sequence>MTQLPKSVTVAEKRMEDGLHSFRAIAFLVLWYFFSGCTLFLNKYILSYLNGDPTVLGASQMIMTTICGFVQLYLPCGMYKQPIHRSKRPPNFYIHMCLVGCTRFITVLLGLISLNYVAVSFTETIKSSAPIFTVFISKLLLGEQTSILVSLSLVPIMVGLALCSSNEISFNLPGFIAALATNFTECLQNVYSKMLISGDKFKYTPAELQYYTSLASIIIQIPVSLVLVDIKYAVSNTSLYLLLMFILNGVFFHFQSITAYVLMDYISPVTYSVANTVKRAFLIWMSIILFGNSITLLSGLGTVIVIAGVVIYNKVKQYDINRQSNIVWPNHVKHRKQPTKNMLNMPTAKEIIT</sequence>
<keyword evidence="3 5" id="KW-1133">Transmembrane helix</keyword>
<name>A0A8R1WYE2_ACYPI</name>
<dbReference type="InterPro" id="IPR004853">
    <property type="entry name" value="Sugar_P_trans_dom"/>
</dbReference>
<feature type="transmembrane region" description="Helical" evidence="5">
    <location>
        <begin position="170"/>
        <end position="190"/>
    </location>
</feature>
<evidence type="ECO:0000259" key="6">
    <source>
        <dbReference type="Pfam" id="PF03151"/>
    </source>
</evidence>
<evidence type="ECO:0000256" key="2">
    <source>
        <dbReference type="ARBA" id="ARBA00022692"/>
    </source>
</evidence>
<dbReference type="Proteomes" id="UP000007819">
    <property type="component" value="Chromosome A2"/>
</dbReference>
<evidence type="ECO:0000256" key="5">
    <source>
        <dbReference type="SAM" id="Phobius"/>
    </source>
</evidence>
<dbReference type="AlphaFoldDB" id="A0A8R1WYE2"/>
<dbReference type="GeneID" id="100158850"/>
<evidence type="ECO:0000313" key="8">
    <source>
        <dbReference type="Proteomes" id="UP000007819"/>
    </source>
</evidence>
<proteinExistence type="predicted"/>
<dbReference type="EnsemblMetazoa" id="XM_008181226.3">
    <property type="protein sequence ID" value="XP_008179448.1"/>
    <property type="gene ID" value="LOC100158850"/>
</dbReference>
<organism evidence="7 8">
    <name type="scientific">Acyrthosiphon pisum</name>
    <name type="common">Pea aphid</name>
    <dbReference type="NCBI Taxonomy" id="7029"/>
    <lineage>
        <taxon>Eukaryota</taxon>
        <taxon>Metazoa</taxon>
        <taxon>Ecdysozoa</taxon>
        <taxon>Arthropoda</taxon>
        <taxon>Hexapoda</taxon>
        <taxon>Insecta</taxon>
        <taxon>Pterygota</taxon>
        <taxon>Neoptera</taxon>
        <taxon>Paraneoptera</taxon>
        <taxon>Hemiptera</taxon>
        <taxon>Sternorrhyncha</taxon>
        <taxon>Aphidomorpha</taxon>
        <taxon>Aphidoidea</taxon>
        <taxon>Aphididae</taxon>
        <taxon>Macrosiphini</taxon>
        <taxon>Acyrthosiphon</taxon>
    </lineage>
</organism>
<feature type="transmembrane region" description="Helical" evidence="5">
    <location>
        <begin position="21"/>
        <end position="41"/>
    </location>
</feature>
<dbReference type="Pfam" id="PF03151">
    <property type="entry name" value="TPT"/>
    <property type="match status" value="1"/>
</dbReference>
<dbReference type="SUPFAM" id="SSF103481">
    <property type="entry name" value="Multidrug resistance efflux transporter EmrE"/>
    <property type="match status" value="1"/>
</dbReference>